<name>A0A2Z6E228_9GAMM</name>
<evidence type="ECO:0000313" key="3">
    <source>
        <dbReference type="Proteomes" id="UP000270530"/>
    </source>
</evidence>
<sequence length="37" mass="4050">MMSLSGRCAAHAVRPRGPARRHGFPGRDTSRAAMMPR</sequence>
<feature type="region of interest" description="Disordered" evidence="1">
    <location>
        <begin position="1"/>
        <end position="37"/>
    </location>
</feature>
<reference evidence="3" key="2">
    <citation type="submission" date="2018-06" db="EMBL/GenBank/DDBJ databases">
        <title>Genome sequence of Rhodanobacteraceae bacterium strain Dysh456.</title>
        <authorList>
            <person name="Fukui M."/>
        </authorList>
    </citation>
    <scope>NUCLEOTIDE SEQUENCE [LARGE SCALE GENOMIC DNA]</scope>
    <source>
        <strain evidence="3">Dysh456</strain>
    </source>
</reference>
<organism evidence="2 3">
    <name type="scientific">Aerosticca soli</name>
    <dbReference type="NCBI Taxonomy" id="2010829"/>
    <lineage>
        <taxon>Bacteria</taxon>
        <taxon>Pseudomonadati</taxon>
        <taxon>Pseudomonadota</taxon>
        <taxon>Gammaproteobacteria</taxon>
        <taxon>Lysobacterales</taxon>
        <taxon>Rhodanobacteraceae</taxon>
        <taxon>Aerosticca</taxon>
    </lineage>
</organism>
<reference evidence="3" key="1">
    <citation type="submission" date="2018-04" db="EMBL/GenBank/DDBJ databases">
        <authorList>
            <person name="Watanabe M."/>
            <person name="Kojima H."/>
        </authorList>
    </citation>
    <scope>NUCLEOTIDE SEQUENCE [LARGE SCALE GENOMIC DNA]</scope>
    <source>
        <strain evidence="3">Dysh456</strain>
    </source>
</reference>
<protein>
    <submittedName>
        <fullName evidence="2">Uncharacterized protein</fullName>
    </submittedName>
</protein>
<evidence type="ECO:0000256" key="1">
    <source>
        <dbReference type="SAM" id="MobiDB-lite"/>
    </source>
</evidence>
<proteinExistence type="predicted"/>
<keyword evidence="3" id="KW-1185">Reference proteome</keyword>
<dbReference type="EMBL" id="AP018560">
    <property type="protein sequence ID" value="BBD78791.1"/>
    <property type="molecule type" value="Genomic_DNA"/>
</dbReference>
<evidence type="ECO:0000313" key="2">
    <source>
        <dbReference type="EMBL" id="BBD78791.1"/>
    </source>
</evidence>
<dbReference type="KEGG" id="rbd:ALSL_0117"/>
<dbReference type="AlphaFoldDB" id="A0A2Z6E228"/>
<dbReference type="Proteomes" id="UP000270530">
    <property type="component" value="Chromosome"/>
</dbReference>
<feature type="compositionally biased region" description="Basic residues" evidence="1">
    <location>
        <begin position="13"/>
        <end position="24"/>
    </location>
</feature>
<gene>
    <name evidence="2" type="ORF">ALSL_0117</name>
</gene>
<accession>A0A2Z6E228</accession>